<dbReference type="InterPro" id="IPR010259">
    <property type="entry name" value="S8pro/Inhibitor_I9"/>
</dbReference>
<protein>
    <submittedName>
        <fullName evidence="8">Uncharacterized protein</fullName>
    </submittedName>
</protein>
<comment type="caution">
    <text evidence="4">Lacks conserved residue(s) required for the propagation of feature annotation.</text>
</comment>
<evidence type="ECO:0000256" key="2">
    <source>
        <dbReference type="ARBA" id="ARBA00022729"/>
    </source>
</evidence>
<evidence type="ECO:0000256" key="4">
    <source>
        <dbReference type="PROSITE-ProRule" id="PRU01240"/>
    </source>
</evidence>
<dbReference type="FunFam" id="3.30.70.80:FF:000003">
    <property type="entry name" value="Subtilisin-like protease SBT1.9"/>
    <property type="match status" value="1"/>
</dbReference>
<feature type="signal peptide" evidence="5">
    <location>
        <begin position="1"/>
        <end position="25"/>
    </location>
</feature>
<dbReference type="InterPro" id="IPR000209">
    <property type="entry name" value="Peptidase_S8/S53_dom"/>
</dbReference>
<comment type="caution">
    <text evidence="8">The sequence shown here is derived from an EMBL/GenBank/DDBJ whole genome shotgun (WGS) entry which is preliminary data.</text>
</comment>
<evidence type="ECO:0000313" key="8">
    <source>
        <dbReference type="EMBL" id="KAF7143914.1"/>
    </source>
</evidence>
<dbReference type="Pfam" id="PF05922">
    <property type="entry name" value="Inhibitor_I9"/>
    <property type="match status" value="1"/>
</dbReference>
<keyword evidence="9" id="KW-1185">Reference proteome</keyword>
<dbReference type="InterPro" id="IPR037045">
    <property type="entry name" value="S8pro/Inhibitor_I9_sf"/>
</dbReference>
<evidence type="ECO:0000313" key="9">
    <source>
        <dbReference type="Proteomes" id="UP000626092"/>
    </source>
</evidence>
<organism evidence="8 9">
    <name type="scientific">Rhododendron simsii</name>
    <name type="common">Sims's rhododendron</name>
    <dbReference type="NCBI Taxonomy" id="118357"/>
    <lineage>
        <taxon>Eukaryota</taxon>
        <taxon>Viridiplantae</taxon>
        <taxon>Streptophyta</taxon>
        <taxon>Embryophyta</taxon>
        <taxon>Tracheophyta</taxon>
        <taxon>Spermatophyta</taxon>
        <taxon>Magnoliopsida</taxon>
        <taxon>eudicotyledons</taxon>
        <taxon>Gunneridae</taxon>
        <taxon>Pentapetalae</taxon>
        <taxon>asterids</taxon>
        <taxon>Ericales</taxon>
        <taxon>Ericaceae</taxon>
        <taxon>Ericoideae</taxon>
        <taxon>Rhodoreae</taxon>
        <taxon>Rhododendron</taxon>
    </lineage>
</organism>
<dbReference type="Pfam" id="PF00082">
    <property type="entry name" value="Peptidase_S8"/>
    <property type="match status" value="1"/>
</dbReference>
<dbReference type="Gene3D" id="3.40.50.200">
    <property type="entry name" value="Peptidase S8/S53 domain"/>
    <property type="match status" value="1"/>
</dbReference>
<dbReference type="EMBL" id="WJXA01000005">
    <property type="protein sequence ID" value="KAF7143914.1"/>
    <property type="molecule type" value="Genomic_DNA"/>
</dbReference>
<dbReference type="PROSITE" id="PS00136">
    <property type="entry name" value="SUBTILASE_ASP"/>
    <property type="match status" value="1"/>
</dbReference>
<evidence type="ECO:0000256" key="1">
    <source>
        <dbReference type="ARBA" id="ARBA00011073"/>
    </source>
</evidence>
<dbReference type="PROSITE" id="PS51892">
    <property type="entry name" value="SUBTILASE"/>
    <property type="match status" value="1"/>
</dbReference>
<name>A0A834GWM0_RHOSS</name>
<keyword evidence="2 5" id="KW-0732">Signal</keyword>
<comment type="similarity">
    <text evidence="1 4">Belongs to the peptidase S8 family.</text>
</comment>
<accession>A0A834GWM0</accession>
<proteinExistence type="inferred from homology"/>
<dbReference type="InterPro" id="IPR022398">
    <property type="entry name" value="Peptidase_S8_His-AS"/>
</dbReference>
<keyword evidence="3" id="KW-0378">Hydrolase</keyword>
<gene>
    <name evidence="8" type="ORF">RHSIM_Rhsim05G0083400</name>
</gene>
<dbReference type="SUPFAM" id="SSF52743">
    <property type="entry name" value="Subtilisin-like"/>
    <property type="match status" value="1"/>
</dbReference>
<dbReference type="GO" id="GO:0006508">
    <property type="term" value="P:proteolysis"/>
    <property type="evidence" value="ECO:0007669"/>
    <property type="project" value="InterPro"/>
</dbReference>
<dbReference type="GO" id="GO:0004252">
    <property type="term" value="F:serine-type endopeptidase activity"/>
    <property type="evidence" value="ECO:0007669"/>
    <property type="project" value="InterPro"/>
</dbReference>
<dbReference type="PROSITE" id="PS00137">
    <property type="entry name" value="SUBTILASE_HIS"/>
    <property type="match status" value="1"/>
</dbReference>
<feature type="domain" description="Inhibitor I9" evidence="7">
    <location>
        <begin position="32"/>
        <end position="95"/>
    </location>
</feature>
<dbReference type="InterPro" id="IPR036852">
    <property type="entry name" value="Peptidase_S8/S53_dom_sf"/>
</dbReference>
<feature type="domain" description="Peptidase S8/S53" evidence="6">
    <location>
        <begin position="132"/>
        <end position="310"/>
    </location>
</feature>
<dbReference type="Gene3D" id="3.30.70.80">
    <property type="entry name" value="Peptidase S8 propeptide/proteinase inhibitor I9"/>
    <property type="match status" value="1"/>
</dbReference>
<sequence>MASHNPHYFPWLLLFPLLGVSNSFAKSEKYKTYIIHMDRSQKPETFSTDESWHQYTLTSLSSFHEDQLLYSYDHVIHGFSTRFTPSQLSEIEKQPAHRATQQESFGKLFTTHTTKFLGLKHKSGIWPAASYGKDVIIGIIDTGIWPDSQSFQDKGMSPVPERWKGKCENGTAFSLSSCNRKLIGAKSFSKGLLASGEKIQKGNFESARDFYDHGTHVSSTATGNPVLGVSYFGYARGTARGVAPSAQIAMYKVAWKTSTDYDFTESDLLAGMDQAIADGVDIMSLSLGYPEIPPYFEDTIAIATLSATEKGIEIGYAMEHLGSQR</sequence>
<dbReference type="AlphaFoldDB" id="A0A834GWM0"/>
<evidence type="ECO:0000256" key="5">
    <source>
        <dbReference type="SAM" id="SignalP"/>
    </source>
</evidence>
<dbReference type="Proteomes" id="UP000626092">
    <property type="component" value="Unassembled WGS sequence"/>
</dbReference>
<evidence type="ECO:0000256" key="3">
    <source>
        <dbReference type="ARBA" id="ARBA00022801"/>
    </source>
</evidence>
<feature type="chain" id="PRO_5032389690" evidence="5">
    <location>
        <begin position="26"/>
        <end position="325"/>
    </location>
</feature>
<dbReference type="InterPro" id="IPR023827">
    <property type="entry name" value="Peptidase_S8_Asp-AS"/>
</dbReference>
<evidence type="ECO:0000259" key="6">
    <source>
        <dbReference type="Pfam" id="PF00082"/>
    </source>
</evidence>
<evidence type="ECO:0000259" key="7">
    <source>
        <dbReference type="Pfam" id="PF05922"/>
    </source>
</evidence>
<dbReference type="PANTHER" id="PTHR10795">
    <property type="entry name" value="PROPROTEIN CONVERTASE SUBTILISIN/KEXIN"/>
    <property type="match status" value="1"/>
</dbReference>
<reference evidence="8" key="1">
    <citation type="submission" date="2019-11" db="EMBL/GenBank/DDBJ databases">
        <authorList>
            <person name="Liu Y."/>
            <person name="Hou J."/>
            <person name="Li T.-Q."/>
            <person name="Guan C.-H."/>
            <person name="Wu X."/>
            <person name="Wu H.-Z."/>
            <person name="Ling F."/>
            <person name="Zhang R."/>
            <person name="Shi X.-G."/>
            <person name="Ren J.-P."/>
            <person name="Chen E.-F."/>
            <person name="Sun J.-M."/>
        </authorList>
    </citation>
    <scope>NUCLEOTIDE SEQUENCE</scope>
    <source>
        <strain evidence="8">Adult_tree_wgs_1</strain>
        <tissue evidence="8">Leaves</tissue>
    </source>
</reference>
<dbReference type="InterPro" id="IPR045051">
    <property type="entry name" value="SBT"/>
</dbReference>
<dbReference type="OrthoDB" id="206201at2759"/>